<evidence type="ECO:0000313" key="1">
    <source>
        <dbReference type="EMBL" id="MBA9078011.1"/>
    </source>
</evidence>
<gene>
    <name evidence="1" type="ORF">FHS90_002734</name>
</gene>
<keyword evidence="2" id="KW-1185">Reference proteome</keyword>
<keyword evidence="1" id="KW-0378">Hydrolase</keyword>
<organism evidence="1 2">
    <name type="scientific">Rufibacter quisquiliarum</name>
    <dbReference type="NCBI Taxonomy" id="1549639"/>
    <lineage>
        <taxon>Bacteria</taxon>
        <taxon>Pseudomonadati</taxon>
        <taxon>Bacteroidota</taxon>
        <taxon>Cytophagia</taxon>
        <taxon>Cytophagales</taxon>
        <taxon>Hymenobacteraceae</taxon>
        <taxon>Rufibacter</taxon>
    </lineage>
</organism>
<dbReference type="RefSeq" id="WP_182513365.1">
    <property type="nucleotide sequence ID" value="NZ_JACJIQ010000010.1"/>
</dbReference>
<accession>A0A839GW83</accession>
<dbReference type="CDD" id="cd07067">
    <property type="entry name" value="HP_PGM_like"/>
    <property type="match status" value="1"/>
</dbReference>
<dbReference type="PANTHER" id="PTHR47623">
    <property type="entry name" value="OS09G0287300 PROTEIN"/>
    <property type="match status" value="1"/>
</dbReference>
<dbReference type="InterPro" id="IPR029033">
    <property type="entry name" value="His_PPase_superfam"/>
</dbReference>
<dbReference type="AlphaFoldDB" id="A0A839GW83"/>
<dbReference type="InterPro" id="IPR013078">
    <property type="entry name" value="His_Pase_superF_clade-1"/>
</dbReference>
<sequence>MKNLLLMRHATAAEKETGQQDADRELTLFGERQAGEMGIKLKSLGLVPELVLCSPAVRTRATVENLMAEVGRNLPLQLEQVIYHGSETEICRLVSDVSDEVDTLLLVGHNPVISFLAAMLQHEGQEPVNFLPATVAHLHFTGMTWEHLRAGTCKLQALYTA</sequence>
<proteinExistence type="predicted"/>
<evidence type="ECO:0000313" key="2">
    <source>
        <dbReference type="Proteomes" id="UP000563094"/>
    </source>
</evidence>
<dbReference type="Proteomes" id="UP000563094">
    <property type="component" value="Unassembled WGS sequence"/>
</dbReference>
<reference evidence="1 2" key="1">
    <citation type="submission" date="2020-08" db="EMBL/GenBank/DDBJ databases">
        <title>Genomic Encyclopedia of Type Strains, Phase IV (KMG-IV): sequencing the most valuable type-strain genomes for metagenomic binning, comparative biology and taxonomic classification.</title>
        <authorList>
            <person name="Goeker M."/>
        </authorList>
    </citation>
    <scope>NUCLEOTIDE SEQUENCE [LARGE SCALE GENOMIC DNA]</scope>
    <source>
        <strain evidence="1 2">DSM 29854</strain>
    </source>
</reference>
<name>A0A839GW83_9BACT</name>
<comment type="caution">
    <text evidence="1">The sequence shown here is derived from an EMBL/GenBank/DDBJ whole genome shotgun (WGS) entry which is preliminary data.</text>
</comment>
<protein>
    <submittedName>
        <fullName evidence="1">Phosphohistidine phosphatase</fullName>
        <ecNumber evidence="1">3.1.3.-</ecNumber>
    </submittedName>
</protein>
<dbReference type="GO" id="GO:0016787">
    <property type="term" value="F:hydrolase activity"/>
    <property type="evidence" value="ECO:0007669"/>
    <property type="project" value="UniProtKB-KW"/>
</dbReference>
<dbReference type="EMBL" id="JACJIQ010000010">
    <property type="protein sequence ID" value="MBA9078011.1"/>
    <property type="molecule type" value="Genomic_DNA"/>
</dbReference>
<dbReference type="EC" id="3.1.3.-" evidence="1"/>
<dbReference type="SUPFAM" id="SSF53254">
    <property type="entry name" value="Phosphoglycerate mutase-like"/>
    <property type="match status" value="1"/>
</dbReference>
<dbReference type="PANTHER" id="PTHR47623:SF1">
    <property type="entry name" value="OS09G0287300 PROTEIN"/>
    <property type="match status" value="1"/>
</dbReference>
<dbReference type="Gene3D" id="3.40.50.1240">
    <property type="entry name" value="Phosphoglycerate mutase-like"/>
    <property type="match status" value="1"/>
</dbReference>
<dbReference type="Pfam" id="PF00300">
    <property type="entry name" value="His_Phos_1"/>
    <property type="match status" value="1"/>
</dbReference>
<dbReference type="SMART" id="SM00855">
    <property type="entry name" value="PGAM"/>
    <property type="match status" value="1"/>
</dbReference>